<reference evidence="3" key="1">
    <citation type="submission" date="2016-10" db="EMBL/GenBank/DDBJ databases">
        <authorList>
            <person name="Varghese N."/>
            <person name="Submissions S."/>
        </authorList>
    </citation>
    <scope>NUCLEOTIDE SEQUENCE [LARGE SCALE GENOMIC DNA]</scope>
    <source>
        <strain evidence="3">DSM 17101</strain>
    </source>
</reference>
<dbReference type="EMBL" id="FNJL01000003">
    <property type="protein sequence ID" value="SDO74955.1"/>
    <property type="molecule type" value="Genomic_DNA"/>
</dbReference>
<gene>
    <name evidence="2" type="ORF">SAMN04489708_103104</name>
</gene>
<dbReference type="OrthoDB" id="8562153at2"/>
<sequence length="154" mass="16330">MNSTSQSLSVQEAGAERFARRVTARLSEGTADMPYDISERLRAARVQAVSRRKRVASVPALQTTGAAAVFGNRGSAILGGGGEGRTWWRALVSAIPLTALAVGLVVINVSQEEKGMNEVAEVDAALLTDDLPPSAYADPGFLQYLKTTAQTPKR</sequence>
<keyword evidence="1" id="KW-0472">Membrane</keyword>
<protein>
    <recommendedName>
        <fullName evidence="4">DUF3619 family protein</fullName>
    </recommendedName>
</protein>
<proteinExistence type="predicted"/>
<dbReference type="AlphaFoldDB" id="A0A1H0M3J4"/>
<accession>A0A1H0M3J4</accession>
<keyword evidence="3" id="KW-1185">Reference proteome</keyword>
<organism evidence="2 3">
    <name type="scientific">Paracidovorax cattleyae</name>
    <dbReference type="NCBI Taxonomy" id="80868"/>
    <lineage>
        <taxon>Bacteria</taxon>
        <taxon>Pseudomonadati</taxon>
        <taxon>Pseudomonadota</taxon>
        <taxon>Betaproteobacteria</taxon>
        <taxon>Burkholderiales</taxon>
        <taxon>Comamonadaceae</taxon>
        <taxon>Paracidovorax</taxon>
    </lineage>
</organism>
<feature type="transmembrane region" description="Helical" evidence="1">
    <location>
        <begin position="87"/>
        <end position="107"/>
    </location>
</feature>
<evidence type="ECO:0008006" key="4">
    <source>
        <dbReference type="Google" id="ProtNLM"/>
    </source>
</evidence>
<keyword evidence="1" id="KW-1133">Transmembrane helix</keyword>
<evidence type="ECO:0000313" key="2">
    <source>
        <dbReference type="EMBL" id="SDO74955.1"/>
    </source>
</evidence>
<dbReference type="Pfam" id="PF12279">
    <property type="entry name" value="DUF3619"/>
    <property type="match status" value="1"/>
</dbReference>
<evidence type="ECO:0000313" key="3">
    <source>
        <dbReference type="Proteomes" id="UP000199317"/>
    </source>
</evidence>
<name>A0A1H0M3J4_9BURK</name>
<dbReference type="Proteomes" id="UP000199317">
    <property type="component" value="Unassembled WGS sequence"/>
</dbReference>
<dbReference type="InterPro" id="IPR022064">
    <property type="entry name" value="DUF3619"/>
</dbReference>
<evidence type="ECO:0000256" key="1">
    <source>
        <dbReference type="SAM" id="Phobius"/>
    </source>
</evidence>
<dbReference type="RefSeq" id="WP_092832300.1">
    <property type="nucleotide sequence ID" value="NZ_CP028290.1"/>
</dbReference>
<keyword evidence="1" id="KW-0812">Transmembrane</keyword>